<organism evidence="3 4">
    <name type="scientific">Salinisphaera dokdonensis CL-ES53</name>
    <dbReference type="NCBI Taxonomy" id="1304272"/>
    <lineage>
        <taxon>Bacteria</taxon>
        <taxon>Pseudomonadati</taxon>
        <taxon>Pseudomonadota</taxon>
        <taxon>Gammaproteobacteria</taxon>
        <taxon>Salinisphaerales</taxon>
        <taxon>Salinisphaeraceae</taxon>
        <taxon>Salinisphaera</taxon>
    </lineage>
</organism>
<feature type="compositionally biased region" description="Polar residues" evidence="1">
    <location>
        <begin position="166"/>
        <end position="175"/>
    </location>
</feature>
<accession>A0ABV2AZ55</accession>
<dbReference type="CDD" id="cd17470">
    <property type="entry name" value="T3SS_Flik_C"/>
    <property type="match status" value="1"/>
</dbReference>
<evidence type="ECO:0000313" key="3">
    <source>
        <dbReference type="EMBL" id="MES1928620.1"/>
    </source>
</evidence>
<evidence type="ECO:0000256" key="1">
    <source>
        <dbReference type="SAM" id="MobiDB-lite"/>
    </source>
</evidence>
<name>A0ABV2AZ55_9GAMM</name>
<dbReference type="EMBL" id="APND01000001">
    <property type="protein sequence ID" value="MES1928620.1"/>
    <property type="molecule type" value="Genomic_DNA"/>
</dbReference>
<dbReference type="RefSeq" id="WP_353109802.1">
    <property type="nucleotide sequence ID" value="NZ_APND01000001.1"/>
</dbReference>
<sequence>MSVELMRPAATTPTDSGRSPQTRDTPADDGGVSFGTVLAGQRATNSAPEGNDSAVADARKAAVAKTADAGKEIEDPAQAIERQRGLASAHRHDADTTDAPLARSVRTSNHANVDNQAAIADGDPRVAREDKQNTTDEQDLDQSAVELSAHITPPTAEDNTAPVARSPNTQSSPGDAQTAALAAPAGSLQAPIDPRNATLVPDVEAARAGQGARIDSTAQSRVRSDARLTASPVKGQATEAMTLDALQAEASASDDAARLAPTIDRLFAANGERFKLSDGRTATASNIDFTSLSAASANSAHASPAPAAMASPALPSPMLAAAVNAPLGSEAWKQAVNQQALRLSHFGDGSAELTLYPRELGQLHVSLKMGEQAQLHFVSAHADVRAAVEAALPQLRHAFADSGIALGQASVSDQGQNPEQDPGTGSSGTQAGATAEQTREGLADNMSAGPIAITTLAGRTVDGGIDIFA</sequence>
<feature type="compositionally biased region" description="Polar residues" evidence="1">
    <location>
        <begin position="105"/>
        <end position="115"/>
    </location>
</feature>
<feature type="compositionally biased region" description="Polar residues" evidence="1">
    <location>
        <begin position="11"/>
        <end position="24"/>
    </location>
</feature>
<gene>
    <name evidence="3" type="ORF">SADO_05155</name>
</gene>
<keyword evidence="3" id="KW-0969">Cilium</keyword>
<feature type="compositionally biased region" description="Basic and acidic residues" evidence="1">
    <location>
        <begin position="122"/>
        <end position="134"/>
    </location>
</feature>
<feature type="compositionally biased region" description="Low complexity" evidence="1">
    <location>
        <begin position="176"/>
        <end position="191"/>
    </location>
</feature>
<dbReference type="InterPro" id="IPR038610">
    <property type="entry name" value="FliK-like_C_sf"/>
</dbReference>
<feature type="domain" description="Flagellar hook-length control protein-like C-terminal" evidence="2">
    <location>
        <begin position="349"/>
        <end position="418"/>
    </location>
</feature>
<feature type="region of interest" description="Disordered" evidence="1">
    <location>
        <begin position="1"/>
        <end position="194"/>
    </location>
</feature>
<dbReference type="PANTHER" id="PTHR37533:SF2">
    <property type="entry name" value="FLAGELLAR HOOK-LENGTH CONTROL PROTEIN"/>
    <property type="match status" value="1"/>
</dbReference>
<keyword evidence="3" id="KW-0282">Flagellum</keyword>
<feature type="region of interest" description="Disordered" evidence="1">
    <location>
        <begin position="411"/>
        <end position="439"/>
    </location>
</feature>
<dbReference type="PANTHER" id="PTHR37533">
    <property type="entry name" value="FLAGELLAR HOOK-LENGTH CONTROL PROTEIN"/>
    <property type="match status" value="1"/>
</dbReference>
<dbReference type="InterPro" id="IPR021136">
    <property type="entry name" value="Flagellar_hook_control-like_C"/>
</dbReference>
<protein>
    <submittedName>
        <fullName evidence="3">Flagellar hook-length control protein FliK</fullName>
    </submittedName>
</protein>
<reference evidence="3 4" key="1">
    <citation type="submission" date="2013-03" db="EMBL/GenBank/DDBJ databases">
        <title>Salinisphaera dokdonensis CL-ES53 Genome Sequencing.</title>
        <authorList>
            <person name="Li C."/>
            <person name="Lai Q."/>
            <person name="Shao Z."/>
        </authorList>
    </citation>
    <scope>NUCLEOTIDE SEQUENCE [LARGE SCALE GENOMIC DNA]</scope>
    <source>
        <strain evidence="3 4">CL-ES53</strain>
    </source>
</reference>
<comment type="caution">
    <text evidence="3">The sequence shown here is derived from an EMBL/GenBank/DDBJ whole genome shotgun (WGS) entry which is preliminary data.</text>
</comment>
<evidence type="ECO:0000313" key="4">
    <source>
        <dbReference type="Proteomes" id="UP001460888"/>
    </source>
</evidence>
<feature type="compositionally biased region" description="Low complexity" evidence="1">
    <location>
        <begin position="423"/>
        <end position="435"/>
    </location>
</feature>
<dbReference type="Proteomes" id="UP001460888">
    <property type="component" value="Unassembled WGS sequence"/>
</dbReference>
<dbReference type="Pfam" id="PF02120">
    <property type="entry name" value="Flg_hook"/>
    <property type="match status" value="1"/>
</dbReference>
<keyword evidence="3" id="KW-0966">Cell projection</keyword>
<evidence type="ECO:0000259" key="2">
    <source>
        <dbReference type="Pfam" id="PF02120"/>
    </source>
</evidence>
<dbReference type="InterPro" id="IPR052563">
    <property type="entry name" value="FliK"/>
</dbReference>
<dbReference type="Gene3D" id="3.30.750.140">
    <property type="match status" value="1"/>
</dbReference>
<proteinExistence type="predicted"/>
<keyword evidence="4" id="KW-1185">Reference proteome</keyword>